<comment type="similarity">
    <text evidence="1">Belongs to the short-chain dehydrogenases/reductases (SDR) family.</text>
</comment>
<reference evidence="3 4" key="1">
    <citation type="submission" date="2020-08" db="EMBL/GenBank/DDBJ databases">
        <title>Cohnella phylogeny.</title>
        <authorList>
            <person name="Dunlap C."/>
        </authorList>
    </citation>
    <scope>NUCLEOTIDE SEQUENCE [LARGE SCALE GENOMIC DNA]</scope>
    <source>
        <strain evidence="3 4">DSM 25239</strain>
    </source>
</reference>
<dbReference type="SUPFAM" id="SSF51735">
    <property type="entry name" value="NAD(P)-binding Rossmann-fold domains"/>
    <property type="match status" value="1"/>
</dbReference>
<evidence type="ECO:0000313" key="3">
    <source>
        <dbReference type="EMBL" id="MBB6690682.1"/>
    </source>
</evidence>
<dbReference type="Gene3D" id="3.40.50.720">
    <property type="entry name" value="NAD(P)-binding Rossmann-like Domain"/>
    <property type="match status" value="1"/>
</dbReference>
<keyword evidence="4" id="KW-1185">Reference proteome</keyword>
<evidence type="ECO:0000313" key="4">
    <source>
        <dbReference type="Proteomes" id="UP000553776"/>
    </source>
</evidence>
<sequence length="249" mass="26607">MDYGLAGRTVLITGGSRGIGKAAAVRFAAESAYVYVTYSSNRELANRTAEDIRRSGGSCEALRLVLGDERSVRDAFDRIERERGGLDVLVNNAVRWGEEAPIDEGSGEAWSDVLDRTVTGTYKVTRAAVPLMKRGGWGRIVFVSSSLVRDGKPGHTANLASKAALHGFSRALASELAADGIYSNVVIPELTLSEWVTHAFPPAVLEEYARSFPTGRLGTPDDVANLIAYLGSAANSFVNGEEIRVTGGK</sequence>
<dbReference type="RefSeq" id="WP_185134710.1">
    <property type="nucleotide sequence ID" value="NZ_JACJVR010000015.1"/>
</dbReference>
<evidence type="ECO:0000256" key="2">
    <source>
        <dbReference type="ARBA" id="ARBA00023002"/>
    </source>
</evidence>
<dbReference type="Pfam" id="PF13561">
    <property type="entry name" value="adh_short_C2"/>
    <property type="match status" value="1"/>
</dbReference>
<proteinExistence type="inferred from homology"/>
<dbReference type="PANTHER" id="PTHR42879:SF2">
    <property type="entry name" value="3-OXOACYL-[ACYL-CARRIER-PROTEIN] REDUCTASE FABG"/>
    <property type="match status" value="1"/>
</dbReference>
<dbReference type="EMBL" id="JACJVR010000015">
    <property type="protein sequence ID" value="MBB6690682.1"/>
    <property type="molecule type" value="Genomic_DNA"/>
</dbReference>
<dbReference type="FunFam" id="3.40.50.720:FF:000173">
    <property type="entry name" value="3-oxoacyl-[acyl-carrier protein] reductase"/>
    <property type="match status" value="1"/>
</dbReference>
<accession>A0A841TUS3</accession>
<organism evidence="3 4">
    <name type="scientific">Cohnella xylanilytica</name>
    <dbReference type="NCBI Taxonomy" id="557555"/>
    <lineage>
        <taxon>Bacteria</taxon>
        <taxon>Bacillati</taxon>
        <taxon>Bacillota</taxon>
        <taxon>Bacilli</taxon>
        <taxon>Bacillales</taxon>
        <taxon>Paenibacillaceae</taxon>
        <taxon>Cohnella</taxon>
    </lineage>
</organism>
<dbReference type="AlphaFoldDB" id="A0A841TUS3"/>
<dbReference type="InterPro" id="IPR050259">
    <property type="entry name" value="SDR"/>
</dbReference>
<dbReference type="PANTHER" id="PTHR42879">
    <property type="entry name" value="3-OXOACYL-(ACYL-CARRIER-PROTEIN) REDUCTASE"/>
    <property type="match status" value="1"/>
</dbReference>
<dbReference type="PRINTS" id="PR00080">
    <property type="entry name" value="SDRFAMILY"/>
</dbReference>
<dbReference type="PRINTS" id="PR00081">
    <property type="entry name" value="GDHRDH"/>
</dbReference>
<comment type="caution">
    <text evidence="3">The sequence shown here is derived from an EMBL/GenBank/DDBJ whole genome shotgun (WGS) entry which is preliminary data.</text>
</comment>
<dbReference type="InterPro" id="IPR002347">
    <property type="entry name" value="SDR_fam"/>
</dbReference>
<keyword evidence="2" id="KW-0560">Oxidoreductase</keyword>
<gene>
    <name evidence="3" type="ORF">H7B90_04615</name>
</gene>
<name>A0A841TUS3_9BACL</name>
<dbReference type="InterPro" id="IPR036291">
    <property type="entry name" value="NAD(P)-bd_dom_sf"/>
</dbReference>
<dbReference type="GO" id="GO:0016491">
    <property type="term" value="F:oxidoreductase activity"/>
    <property type="evidence" value="ECO:0007669"/>
    <property type="project" value="UniProtKB-KW"/>
</dbReference>
<protein>
    <submittedName>
        <fullName evidence="3">SDR family oxidoreductase</fullName>
    </submittedName>
</protein>
<dbReference type="CDD" id="cd05233">
    <property type="entry name" value="SDR_c"/>
    <property type="match status" value="1"/>
</dbReference>
<evidence type="ECO:0000256" key="1">
    <source>
        <dbReference type="ARBA" id="ARBA00006484"/>
    </source>
</evidence>
<dbReference type="Proteomes" id="UP000553776">
    <property type="component" value="Unassembled WGS sequence"/>
</dbReference>